<gene>
    <name evidence="4" type="ORF">TCMB3V08_LOCUS11566</name>
</gene>
<dbReference type="Gene3D" id="2.30.29.30">
    <property type="entry name" value="Pleckstrin-homology domain (PH domain)/Phosphotyrosine-binding domain (PTB)"/>
    <property type="match status" value="1"/>
</dbReference>
<dbReference type="PANTHER" id="PTHR47437">
    <property type="entry name" value="JNK-INTERACTING PROTEIN 1-LIKE PROTEIN"/>
    <property type="match status" value="1"/>
</dbReference>
<dbReference type="GO" id="GO:0005737">
    <property type="term" value="C:cytoplasm"/>
    <property type="evidence" value="ECO:0007669"/>
    <property type="project" value="UniProtKB-SubCell"/>
</dbReference>
<dbReference type="AlphaFoldDB" id="A0A7R9PDB9"/>
<evidence type="ECO:0000256" key="3">
    <source>
        <dbReference type="SAM" id="MobiDB-lite"/>
    </source>
</evidence>
<feature type="compositionally biased region" description="Basic and acidic residues" evidence="3">
    <location>
        <begin position="471"/>
        <end position="482"/>
    </location>
</feature>
<dbReference type="Gene3D" id="2.30.30.40">
    <property type="entry name" value="SH3 Domains"/>
    <property type="match status" value="1"/>
</dbReference>
<evidence type="ECO:0000256" key="1">
    <source>
        <dbReference type="ARBA" id="ARBA00004496"/>
    </source>
</evidence>
<dbReference type="GO" id="GO:0007254">
    <property type="term" value="P:JNK cascade"/>
    <property type="evidence" value="ECO:0007669"/>
    <property type="project" value="TreeGrafter"/>
</dbReference>
<keyword evidence="2" id="KW-0963">Cytoplasm</keyword>
<dbReference type="EMBL" id="OE189548">
    <property type="protein sequence ID" value="CAD7579030.1"/>
    <property type="molecule type" value="Genomic_DNA"/>
</dbReference>
<name>A0A7R9PDB9_TIMCA</name>
<evidence type="ECO:0000313" key="4">
    <source>
        <dbReference type="EMBL" id="CAD7579030.1"/>
    </source>
</evidence>
<evidence type="ECO:0000256" key="2">
    <source>
        <dbReference type="ARBA" id="ARBA00022490"/>
    </source>
</evidence>
<dbReference type="GO" id="GO:0008432">
    <property type="term" value="F:JUN kinase binding"/>
    <property type="evidence" value="ECO:0007669"/>
    <property type="project" value="TreeGrafter"/>
</dbReference>
<comment type="subcellular location">
    <subcellularLocation>
        <location evidence="1">Cytoplasm</location>
    </subcellularLocation>
</comment>
<dbReference type="GO" id="GO:0046328">
    <property type="term" value="P:regulation of JNK cascade"/>
    <property type="evidence" value="ECO:0007669"/>
    <property type="project" value="InterPro"/>
</dbReference>
<dbReference type="InterPro" id="IPR047178">
    <property type="entry name" value="JIP1_scaffold"/>
</dbReference>
<protein>
    <submittedName>
        <fullName evidence="4">(California timema) hypothetical protein</fullName>
    </submittedName>
</protein>
<feature type="region of interest" description="Disordered" evidence="3">
    <location>
        <begin position="210"/>
        <end position="250"/>
    </location>
</feature>
<dbReference type="InterPro" id="IPR011993">
    <property type="entry name" value="PH-like_dom_sf"/>
</dbReference>
<dbReference type="SUPFAM" id="SSF50729">
    <property type="entry name" value="PH domain-like"/>
    <property type="match status" value="1"/>
</dbReference>
<proteinExistence type="predicted"/>
<dbReference type="PANTHER" id="PTHR47437:SF4">
    <property type="entry name" value="JNK-INTERACTING PROTEIN 1-LIKE PROTEIN"/>
    <property type="match status" value="1"/>
</dbReference>
<accession>A0A7R9PDB9</accession>
<organism evidence="4">
    <name type="scientific">Timema californicum</name>
    <name type="common">California timema</name>
    <name type="synonym">Walking stick</name>
    <dbReference type="NCBI Taxonomy" id="61474"/>
    <lineage>
        <taxon>Eukaryota</taxon>
        <taxon>Metazoa</taxon>
        <taxon>Ecdysozoa</taxon>
        <taxon>Arthropoda</taxon>
        <taxon>Hexapoda</taxon>
        <taxon>Insecta</taxon>
        <taxon>Pterygota</taxon>
        <taxon>Neoptera</taxon>
        <taxon>Polyneoptera</taxon>
        <taxon>Phasmatodea</taxon>
        <taxon>Timematodea</taxon>
        <taxon>Timematoidea</taxon>
        <taxon>Timematidae</taxon>
        <taxon>Timema</taxon>
    </lineage>
</organism>
<sequence length="482" mass="52735">MEEGGLESLSPISPSSCGGVPFGHLELLEATHRGLHKFVPRHHDEIEVEIGDPIYDEIVSKHKSLYYPKYSSLVASLLLIDSSQLTSDSQHSGVNLRSGRRGIFPSAYAVDTDYSDFDPSSPQVKRERYLLGYLGSVETLCHKGTSVLCQAVRKIVGTGKLPKHKPHSCVLEVSDQGLRMLDRSKPSLLCLTVRPLHPFSALAPTAPTTLSTARAAPHGGKPNHLGGSSGGESKVNGGPSQAAPTLGKVVRQPRDRVHLKCVLEEAYPTFQKFLPSLGNGDTALVLRAWTGATGQDRGEESLDQDKPFLHPGRASGDGFPREIHHPDGLPVEMTPDDWKKAAVSELHCLSNSWGVYCKAVLNIIPVRDSCQGGEIHVSRRPDSVQELILRLSIVGLFHVQVFEGGRDCEGLQGSRIREMVQEQRNCVWEDNIESLCVKDSSLWRITRNLMRVSTLKPPIVSRSGEANSNQEKVDGLAEHLES</sequence>
<reference evidence="4" key="1">
    <citation type="submission" date="2020-11" db="EMBL/GenBank/DDBJ databases">
        <authorList>
            <person name="Tran Van P."/>
        </authorList>
    </citation>
    <scope>NUCLEOTIDE SEQUENCE</scope>
</reference>
<feature type="region of interest" description="Disordered" evidence="3">
    <location>
        <begin position="460"/>
        <end position="482"/>
    </location>
</feature>
<dbReference type="GO" id="GO:0005078">
    <property type="term" value="F:MAP-kinase scaffold activity"/>
    <property type="evidence" value="ECO:0007669"/>
    <property type="project" value="TreeGrafter"/>
</dbReference>